<protein>
    <submittedName>
        <fullName evidence="4">Thioredoxin reductase</fullName>
    </submittedName>
</protein>
<gene>
    <name evidence="4" type="ordered locus">Huta_2193</name>
</gene>
<evidence type="ECO:0000259" key="3">
    <source>
        <dbReference type="Pfam" id="PF07992"/>
    </source>
</evidence>
<evidence type="ECO:0000256" key="1">
    <source>
        <dbReference type="ARBA" id="ARBA00022630"/>
    </source>
</evidence>
<evidence type="ECO:0000313" key="5">
    <source>
        <dbReference type="Proteomes" id="UP000002071"/>
    </source>
</evidence>
<dbReference type="SUPFAM" id="SSF51905">
    <property type="entry name" value="FAD/NAD(P)-binding domain"/>
    <property type="match status" value="1"/>
</dbReference>
<dbReference type="InterPro" id="IPR036188">
    <property type="entry name" value="FAD/NAD-bd_sf"/>
</dbReference>
<dbReference type="AlphaFoldDB" id="C7NUK3"/>
<feature type="domain" description="FAD/NAD(P)-binding" evidence="3">
    <location>
        <begin position="14"/>
        <end position="76"/>
    </location>
</feature>
<dbReference type="HOGENOM" id="CLU_068376_0_0_2"/>
<dbReference type="Pfam" id="PF07992">
    <property type="entry name" value="Pyr_redox_2"/>
    <property type="match status" value="1"/>
</dbReference>
<sequence length="311" mass="34424">MTDPDGEATSAYDHDVVVIGGGPAGCSAGIFTARYGLDTLVFDRGRSSIRRCAHLENYPGFPAGIDIETYCELLHDHVRAAGCALREDLVESVEALETPVAGGFVVTPQEGGAVTARRVIAATRYDGAYLWPLDADDEMVTTSAGDSEETDHFDRDYPDADGSTPIEGLYVATPSPADEQAIIAAGRGAATARTLLRDHRRASGLPEEVADHYDWVRRWAELDAEWHDRERWREYLDDRVAGEELTEATREREIDRILASYIDEDAIASRRERGQDRLLEQLDDERVLARAREIEAARDADTEREVTEASD</sequence>
<dbReference type="eggNOG" id="arCOG01301">
    <property type="taxonomic scope" value="Archaea"/>
</dbReference>
<dbReference type="PANTHER" id="PTHR48105">
    <property type="entry name" value="THIOREDOXIN REDUCTASE 1-RELATED-RELATED"/>
    <property type="match status" value="1"/>
</dbReference>
<proteinExistence type="predicted"/>
<dbReference type="Proteomes" id="UP000002071">
    <property type="component" value="Chromosome"/>
</dbReference>
<dbReference type="PRINTS" id="PR00469">
    <property type="entry name" value="PNDRDTASEII"/>
</dbReference>
<keyword evidence="1" id="KW-0285">Flavoprotein</keyword>
<dbReference type="Gene3D" id="3.50.50.60">
    <property type="entry name" value="FAD/NAD(P)-binding domain"/>
    <property type="match status" value="1"/>
</dbReference>
<dbReference type="GeneID" id="8384487"/>
<evidence type="ECO:0000256" key="2">
    <source>
        <dbReference type="ARBA" id="ARBA00023002"/>
    </source>
</evidence>
<dbReference type="OrthoDB" id="214187at2157"/>
<accession>C7NUK3</accession>
<keyword evidence="2" id="KW-0560">Oxidoreductase</keyword>
<dbReference type="GO" id="GO:0016491">
    <property type="term" value="F:oxidoreductase activity"/>
    <property type="evidence" value="ECO:0007669"/>
    <property type="project" value="UniProtKB-KW"/>
</dbReference>
<dbReference type="InterPro" id="IPR023753">
    <property type="entry name" value="FAD/NAD-binding_dom"/>
</dbReference>
<evidence type="ECO:0000313" key="4">
    <source>
        <dbReference type="EMBL" id="ACV12360.1"/>
    </source>
</evidence>
<keyword evidence="5" id="KW-1185">Reference proteome</keyword>
<dbReference type="STRING" id="519442.Huta_2193"/>
<dbReference type="EMBL" id="CP001687">
    <property type="protein sequence ID" value="ACV12360.1"/>
    <property type="molecule type" value="Genomic_DNA"/>
</dbReference>
<name>C7NUK3_HALUD</name>
<dbReference type="InterPro" id="IPR050097">
    <property type="entry name" value="Ferredoxin-NADP_redctase_2"/>
</dbReference>
<organism evidence="4 5">
    <name type="scientific">Halorhabdus utahensis (strain DSM 12940 / JCM 11049 / AX-2)</name>
    <dbReference type="NCBI Taxonomy" id="519442"/>
    <lineage>
        <taxon>Archaea</taxon>
        <taxon>Methanobacteriati</taxon>
        <taxon>Methanobacteriota</taxon>
        <taxon>Stenosarchaea group</taxon>
        <taxon>Halobacteria</taxon>
        <taxon>Halobacteriales</taxon>
        <taxon>Haloarculaceae</taxon>
        <taxon>Halorhabdus</taxon>
    </lineage>
</organism>
<dbReference type="RefSeq" id="WP_015789931.1">
    <property type="nucleotide sequence ID" value="NC_013158.1"/>
</dbReference>
<dbReference type="KEGG" id="hut:Huta_2193"/>
<reference evidence="4 5" key="1">
    <citation type="journal article" date="2009" name="Stand. Genomic Sci.">
        <title>Complete genome sequence of Halorhabdus utahensis type strain (AX-2).</title>
        <authorList>
            <person name="Anderson I."/>
            <person name="Tindall B.J."/>
            <person name="Pomrenke H."/>
            <person name="Goker M."/>
            <person name="Lapidus A."/>
            <person name="Nolan M."/>
            <person name="Copeland A."/>
            <person name="Glavina Del Rio T."/>
            <person name="Chen F."/>
            <person name="Tice H."/>
            <person name="Cheng J.F."/>
            <person name="Lucas S."/>
            <person name="Chertkov O."/>
            <person name="Bruce D."/>
            <person name="Brettin T."/>
            <person name="Detter J.C."/>
            <person name="Han C."/>
            <person name="Goodwin L."/>
            <person name="Land M."/>
            <person name="Hauser L."/>
            <person name="Chang Y.J."/>
            <person name="Jeffries C.D."/>
            <person name="Pitluck S."/>
            <person name="Pati A."/>
            <person name="Mavromatis K."/>
            <person name="Ivanova N."/>
            <person name="Ovchinnikova G."/>
            <person name="Chen A."/>
            <person name="Palaniappan K."/>
            <person name="Chain P."/>
            <person name="Rohde M."/>
            <person name="Bristow J."/>
            <person name="Eisen J.A."/>
            <person name="Markowitz V."/>
            <person name="Hugenholtz P."/>
            <person name="Kyrpides N.C."/>
            <person name="Klenk H.P."/>
        </authorList>
    </citation>
    <scope>NUCLEOTIDE SEQUENCE [LARGE SCALE GENOMIC DNA]</scope>
    <source>
        <strain evidence="5">DSM 12940 / JCM 11049 / AX-2</strain>
    </source>
</reference>